<feature type="transmembrane region" description="Helical" evidence="6">
    <location>
        <begin position="108"/>
        <end position="126"/>
    </location>
</feature>
<dbReference type="GO" id="GO:0022857">
    <property type="term" value="F:transmembrane transporter activity"/>
    <property type="evidence" value="ECO:0007669"/>
    <property type="project" value="InterPro"/>
</dbReference>
<evidence type="ECO:0000256" key="1">
    <source>
        <dbReference type="ARBA" id="ARBA00004141"/>
    </source>
</evidence>
<reference evidence="8" key="2">
    <citation type="submission" date="2023-06" db="EMBL/GenBank/DDBJ databases">
        <authorList>
            <person name="Swenson N.G."/>
            <person name="Wegrzyn J.L."/>
            <person name="Mcevoy S.L."/>
        </authorList>
    </citation>
    <scope>NUCLEOTIDE SEQUENCE</scope>
    <source>
        <strain evidence="8">NS2018</strain>
        <tissue evidence="8">Leaf</tissue>
    </source>
</reference>
<reference evidence="8" key="1">
    <citation type="journal article" date="2022" name="Plant J.">
        <title>Strategies of tolerance reflected in two North American maple genomes.</title>
        <authorList>
            <person name="McEvoy S.L."/>
            <person name="Sezen U.U."/>
            <person name="Trouern-Trend A."/>
            <person name="McMahon S.M."/>
            <person name="Schaberg P.G."/>
            <person name="Yang J."/>
            <person name="Wegrzyn J.L."/>
            <person name="Swenson N.G."/>
        </authorList>
    </citation>
    <scope>NUCLEOTIDE SEQUENCE</scope>
    <source>
        <strain evidence="8">NS2018</strain>
    </source>
</reference>
<name>A0AA39S7N2_ACESA</name>
<feature type="transmembrane region" description="Helical" evidence="6">
    <location>
        <begin position="12"/>
        <end position="30"/>
    </location>
</feature>
<comment type="caution">
    <text evidence="8">The sequence shown here is derived from an EMBL/GenBank/DDBJ whole genome shotgun (WGS) entry which is preliminary data.</text>
</comment>
<keyword evidence="9" id="KW-1185">Reference proteome</keyword>
<organism evidence="8 9">
    <name type="scientific">Acer saccharum</name>
    <name type="common">Sugar maple</name>
    <dbReference type="NCBI Taxonomy" id="4024"/>
    <lineage>
        <taxon>Eukaryota</taxon>
        <taxon>Viridiplantae</taxon>
        <taxon>Streptophyta</taxon>
        <taxon>Embryophyta</taxon>
        <taxon>Tracheophyta</taxon>
        <taxon>Spermatophyta</taxon>
        <taxon>Magnoliopsida</taxon>
        <taxon>eudicotyledons</taxon>
        <taxon>Gunneridae</taxon>
        <taxon>Pentapetalae</taxon>
        <taxon>rosids</taxon>
        <taxon>malvids</taxon>
        <taxon>Sapindales</taxon>
        <taxon>Sapindaceae</taxon>
        <taxon>Hippocastanoideae</taxon>
        <taxon>Acereae</taxon>
        <taxon>Acer</taxon>
    </lineage>
</organism>
<proteinExistence type="inferred from homology"/>
<gene>
    <name evidence="8" type="ORF">LWI29_006131</name>
</gene>
<feature type="transmembrane region" description="Helical" evidence="6">
    <location>
        <begin position="182"/>
        <end position="202"/>
    </location>
</feature>
<evidence type="ECO:0000313" key="9">
    <source>
        <dbReference type="Proteomes" id="UP001168877"/>
    </source>
</evidence>
<evidence type="ECO:0000256" key="3">
    <source>
        <dbReference type="ARBA" id="ARBA00022692"/>
    </source>
</evidence>
<feature type="transmembrane region" description="Helical" evidence="6">
    <location>
        <begin position="214"/>
        <end position="236"/>
    </location>
</feature>
<accession>A0AA39S7N2</accession>
<keyword evidence="5 6" id="KW-0472">Membrane</keyword>
<keyword evidence="4 6" id="KW-1133">Transmembrane helix</keyword>
<feature type="transmembrane region" description="Helical" evidence="6">
    <location>
        <begin position="305"/>
        <end position="324"/>
    </location>
</feature>
<feature type="transmembrane region" description="Helical" evidence="6">
    <location>
        <begin position="75"/>
        <end position="96"/>
    </location>
</feature>
<dbReference type="InterPro" id="IPR030184">
    <property type="entry name" value="WAT1-related"/>
</dbReference>
<evidence type="ECO:0000256" key="6">
    <source>
        <dbReference type="RuleBase" id="RU363077"/>
    </source>
</evidence>
<dbReference type="InterPro" id="IPR037185">
    <property type="entry name" value="EmrE-like"/>
</dbReference>
<evidence type="ECO:0000256" key="4">
    <source>
        <dbReference type="ARBA" id="ARBA00022989"/>
    </source>
</evidence>
<feature type="transmembrane region" description="Helical" evidence="6">
    <location>
        <begin position="279"/>
        <end position="299"/>
    </location>
</feature>
<protein>
    <recommendedName>
        <fullName evidence="6">WAT1-related protein</fullName>
    </recommendedName>
</protein>
<evidence type="ECO:0000256" key="2">
    <source>
        <dbReference type="ARBA" id="ARBA00007635"/>
    </source>
</evidence>
<sequence>MESSSSTISSYSVAIAMILVQFAYGGSNILIKVSFDKGLNQIVLVVYRHVIAILLLGPFAFFLERKQRSLLSFSLMAKIFVLALIGTTIQLHVFYIGLHYTSATVASALNNALPSFTFLMAFLLGMEKVRISSARSRAKVAGTFLCIAGSLVFTFWKGHYLFKSFTERPLININAHHVKENWIKGCGLILVGYTGWSVSLIQQAMILKVYPAPLSINTLICFFVLLQNFVLAMFYGRDPSIWKVDWNINLVTCFYCGVVNSAIVYYIQSWCISKKGPVFAAMFSPLQVVIVGIFSAVAFAERFHVGSMMGSVLVIVGLYCVVWGKKMDTLIDANTDVDEKLELGKEKLELGSSEKVVEISCQK</sequence>
<dbReference type="Proteomes" id="UP001168877">
    <property type="component" value="Unassembled WGS sequence"/>
</dbReference>
<keyword evidence="3 6" id="KW-0812">Transmembrane</keyword>
<feature type="transmembrane region" description="Helical" evidence="6">
    <location>
        <begin position="138"/>
        <end position="162"/>
    </location>
</feature>
<feature type="transmembrane region" description="Helical" evidence="6">
    <location>
        <begin position="248"/>
        <end position="267"/>
    </location>
</feature>
<dbReference type="SUPFAM" id="SSF103481">
    <property type="entry name" value="Multidrug resistance efflux transporter EmrE"/>
    <property type="match status" value="2"/>
</dbReference>
<dbReference type="InterPro" id="IPR000620">
    <property type="entry name" value="EamA_dom"/>
</dbReference>
<dbReference type="PANTHER" id="PTHR31218">
    <property type="entry name" value="WAT1-RELATED PROTEIN"/>
    <property type="match status" value="1"/>
</dbReference>
<evidence type="ECO:0000313" key="8">
    <source>
        <dbReference type="EMBL" id="KAK0586388.1"/>
    </source>
</evidence>
<evidence type="ECO:0000259" key="7">
    <source>
        <dbReference type="Pfam" id="PF00892"/>
    </source>
</evidence>
<comment type="subcellular location">
    <subcellularLocation>
        <location evidence="1 6">Membrane</location>
        <topology evidence="1 6">Multi-pass membrane protein</topology>
    </subcellularLocation>
</comment>
<dbReference type="GO" id="GO:0016020">
    <property type="term" value="C:membrane"/>
    <property type="evidence" value="ECO:0007669"/>
    <property type="project" value="UniProtKB-SubCell"/>
</dbReference>
<feature type="domain" description="EamA" evidence="7">
    <location>
        <begin position="14"/>
        <end position="153"/>
    </location>
</feature>
<dbReference type="Pfam" id="PF00892">
    <property type="entry name" value="EamA"/>
    <property type="match status" value="2"/>
</dbReference>
<dbReference type="AlphaFoldDB" id="A0AA39S7N2"/>
<feature type="transmembrane region" description="Helical" evidence="6">
    <location>
        <begin position="42"/>
        <end position="63"/>
    </location>
</feature>
<dbReference type="EMBL" id="JAUESC010000382">
    <property type="protein sequence ID" value="KAK0586388.1"/>
    <property type="molecule type" value="Genomic_DNA"/>
</dbReference>
<feature type="domain" description="EamA" evidence="7">
    <location>
        <begin position="184"/>
        <end position="322"/>
    </location>
</feature>
<evidence type="ECO:0000256" key="5">
    <source>
        <dbReference type="ARBA" id="ARBA00023136"/>
    </source>
</evidence>
<comment type="similarity">
    <text evidence="2 6">Belongs to the drug/metabolite transporter (DMT) superfamily. Plant drug/metabolite exporter (P-DME) (TC 2.A.7.4) family.</text>
</comment>